<protein>
    <submittedName>
        <fullName evidence="2">Uncharacterized protein</fullName>
    </submittedName>
</protein>
<organism evidence="2">
    <name type="scientific">Anguilla anguilla</name>
    <name type="common">European freshwater eel</name>
    <name type="synonym">Muraena anguilla</name>
    <dbReference type="NCBI Taxonomy" id="7936"/>
    <lineage>
        <taxon>Eukaryota</taxon>
        <taxon>Metazoa</taxon>
        <taxon>Chordata</taxon>
        <taxon>Craniata</taxon>
        <taxon>Vertebrata</taxon>
        <taxon>Euteleostomi</taxon>
        <taxon>Actinopterygii</taxon>
        <taxon>Neopterygii</taxon>
        <taxon>Teleostei</taxon>
        <taxon>Anguilliformes</taxon>
        <taxon>Anguillidae</taxon>
        <taxon>Anguilla</taxon>
    </lineage>
</organism>
<feature type="region of interest" description="Disordered" evidence="1">
    <location>
        <begin position="1"/>
        <end position="23"/>
    </location>
</feature>
<evidence type="ECO:0000256" key="1">
    <source>
        <dbReference type="SAM" id="MobiDB-lite"/>
    </source>
</evidence>
<proteinExistence type="predicted"/>
<evidence type="ECO:0000313" key="2">
    <source>
        <dbReference type="EMBL" id="JAH10759.1"/>
    </source>
</evidence>
<sequence>MLKHPPSSIGTSSVALKRTMQAA</sequence>
<reference evidence="2" key="2">
    <citation type="journal article" date="2015" name="Fish Shellfish Immunol.">
        <title>Early steps in the European eel (Anguilla anguilla)-Vibrio vulnificus interaction in the gills: Role of the RtxA13 toxin.</title>
        <authorList>
            <person name="Callol A."/>
            <person name="Pajuelo D."/>
            <person name="Ebbesson L."/>
            <person name="Teles M."/>
            <person name="MacKenzie S."/>
            <person name="Amaro C."/>
        </authorList>
    </citation>
    <scope>NUCLEOTIDE SEQUENCE</scope>
</reference>
<dbReference type="AlphaFoldDB" id="A0A0E9Q207"/>
<reference evidence="2" key="1">
    <citation type="submission" date="2014-11" db="EMBL/GenBank/DDBJ databases">
        <authorList>
            <person name="Amaro Gonzalez C."/>
        </authorList>
    </citation>
    <scope>NUCLEOTIDE SEQUENCE</scope>
</reference>
<dbReference type="EMBL" id="GBXM01097818">
    <property type="protein sequence ID" value="JAH10759.1"/>
    <property type="molecule type" value="Transcribed_RNA"/>
</dbReference>
<name>A0A0E9Q207_ANGAN</name>
<accession>A0A0E9Q207</accession>